<comment type="caution">
    <text evidence="6">Lacks conserved residue(s) required for the propagation of feature annotation.</text>
</comment>
<evidence type="ECO:0000313" key="8">
    <source>
        <dbReference type="Proteomes" id="UP000516028"/>
    </source>
</evidence>
<feature type="binding site" evidence="6">
    <location>
        <position position="87"/>
    </location>
    <ligand>
        <name>S-adenosyl-L-methionine</name>
        <dbReference type="ChEBI" id="CHEBI:59789"/>
    </ligand>
</feature>
<proteinExistence type="inferred from homology"/>
<dbReference type="Gene3D" id="3.40.50.150">
    <property type="entry name" value="Vaccinia Virus protein VP39"/>
    <property type="match status" value="1"/>
</dbReference>
<dbReference type="EC" id="2.1.1.170" evidence="6"/>
<evidence type="ECO:0000256" key="4">
    <source>
        <dbReference type="ARBA" id="ARBA00022679"/>
    </source>
</evidence>
<keyword evidence="1 6" id="KW-0963">Cytoplasm</keyword>
<reference evidence="7 8" key="1">
    <citation type="submission" date="2020-08" db="EMBL/GenBank/DDBJ databases">
        <title>Genome sequence of Diaphorobacter aerolatus KACC 16536T.</title>
        <authorList>
            <person name="Hyun D.-W."/>
            <person name="Bae J.-W."/>
        </authorList>
    </citation>
    <scope>NUCLEOTIDE SEQUENCE [LARGE SCALE GENOMIC DNA]</scope>
    <source>
        <strain evidence="7 8">KACC 16536</strain>
    </source>
</reference>
<dbReference type="InterPro" id="IPR029063">
    <property type="entry name" value="SAM-dependent_MTases_sf"/>
</dbReference>
<comment type="function">
    <text evidence="6">Specifically methylates the N7 position of guanine in position 527 of 16S rRNA.</text>
</comment>
<comment type="subcellular location">
    <subcellularLocation>
        <location evidence="6">Cytoplasm</location>
    </subcellularLocation>
</comment>
<dbReference type="SUPFAM" id="SSF53335">
    <property type="entry name" value="S-adenosyl-L-methionine-dependent methyltransferases"/>
    <property type="match status" value="1"/>
</dbReference>
<keyword evidence="5 6" id="KW-0949">S-adenosyl-L-methionine</keyword>
<dbReference type="HAMAP" id="MF_00074">
    <property type="entry name" value="16SrRNA_methyltr_G"/>
    <property type="match status" value="1"/>
</dbReference>
<protein>
    <recommendedName>
        <fullName evidence="6">Ribosomal RNA small subunit methyltransferase G</fullName>
        <ecNumber evidence="6">2.1.1.170</ecNumber>
    </recommendedName>
    <alternativeName>
        <fullName evidence="6">16S rRNA 7-methylguanosine methyltransferase</fullName>
        <shortName evidence="6">16S rRNA m7G methyltransferase</shortName>
    </alternativeName>
</protein>
<gene>
    <name evidence="6 7" type="primary">rsmG</name>
    <name evidence="7" type="ORF">H9K75_12930</name>
</gene>
<name>A0A7H0GG58_9BURK</name>
<evidence type="ECO:0000313" key="7">
    <source>
        <dbReference type="EMBL" id="QNP47274.1"/>
    </source>
</evidence>
<evidence type="ECO:0000256" key="1">
    <source>
        <dbReference type="ARBA" id="ARBA00022490"/>
    </source>
</evidence>
<comment type="similarity">
    <text evidence="6">Belongs to the methyltransferase superfamily. RNA methyltransferase RsmG family.</text>
</comment>
<dbReference type="PIRSF" id="PIRSF003078">
    <property type="entry name" value="GidB"/>
    <property type="match status" value="1"/>
</dbReference>
<keyword evidence="2 6" id="KW-0698">rRNA processing</keyword>
<dbReference type="NCBIfam" id="TIGR00138">
    <property type="entry name" value="rsmG_gidB"/>
    <property type="match status" value="1"/>
</dbReference>
<dbReference type="InterPro" id="IPR003682">
    <property type="entry name" value="rRNA_ssu_MeTfrase_G"/>
</dbReference>
<accession>A0A7H0GG58</accession>
<feature type="binding site" evidence="6">
    <location>
        <position position="151"/>
    </location>
    <ligand>
        <name>S-adenosyl-L-methionine</name>
        <dbReference type="ChEBI" id="CHEBI:59789"/>
    </ligand>
</feature>
<evidence type="ECO:0000256" key="5">
    <source>
        <dbReference type="ARBA" id="ARBA00022691"/>
    </source>
</evidence>
<dbReference type="KEGG" id="daer:H9K75_12930"/>
<dbReference type="PANTHER" id="PTHR31760">
    <property type="entry name" value="S-ADENOSYL-L-METHIONINE-DEPENDENT METHYLTRANSFERASES SUPERFAMILY PROTEIN"/>
    <property type="match status" value="1"/>
</dbReference>
<dbReference type="Proteomes" id="UP000516028">
    <property type="component" value="Chromosome"/>
</dbReference>
<feature type="binding site" evidence="6">
    <location>
        <begin position="138"/>
        <end position="139"/>
    </location>
    <ligand>
        <name>S-adenosyl-L-methionine</name>
        <dbReference type="ChEBI" id="CHEBI:59789"/>
    </ligand>
</feature>
<evidence type="ECO:0000256" key="3">
    <source>
        <dbReference type="ARBA" id="ARBA00022603"/>
    </source>
</evidence>
<dbReference type="PANTHER" id="PTHR31760:SF0">
    <property type="entry name" value="S-ADENOSYL-L-METHIONINE-DEPENDENT METHYLTRANSFERASES SUPERFAMILY PROTEIN"/>
    <property type="match status" value="1"/>
</dbReference>
<dbReference type="GO" id="GO:0070043">
    <property type="term" value="F:rRNA (guanine-N7-)-methyltransferase activity"/>
    <property type="evidence" value="ECO:0007669"/>
    <property type="project" value="UniProtKB-UniRule"/>
</dbReference>
<dbReference type="RefSeq" id="WP_187722987.1">
    <property type="nucleotide sequence ID" value="NZ_CP060783.1"/>
</dbReference>
<keyword evidence="8" id="KW-1185">Reference proteome</keyword>
<dbReference type="GO" id="GO:0005829">
    <property type="term" value="C:cytosol"/>
    <property type="evidence" value="ECO:0007669"/>
    <property type="project" value="TreeGrafter"/>
</dbReference>
<evidence type="ECO:0000256" key="6">
    <source>
        <dbReference type="HAMAP-Rule" id="MF_00074"/>
    </source>
</evidence>
<dbReference type="Pfam" id="PF02527">
    <property type="entry name" value="GidB"/>
    <property type="match status" value="1"/>
</dbReference>
<organism evidence="7 8">
    <name type="scientific">Diaphorobacter aerolatus</name>
    <dbReference type="NCBI Taxonomy" id="1288495"/>
    <lineage>
        <taxon>Bacteria</taxon>
        <taxon>Pseudomonadati</taxon>
        <taxon>Pseudomonadota</taxon>
        <taxon>Betaproteobacteria</taxon>
        <taxon>Burkholderiales</taxon>
        <taxon>Comamonadaceae</taxon>
        <taxon>Diaphorobacter</taxon>
    </lineage>
</organism>
<keyword evidence="4 6" id="KW-0808">Transferase</keyword>
<sequence length="218" mass="24302">MSEALTIQLRDGARELALELDEQQVTQLMEFLAVLQKWNKVYNLTSVRDPQEMLTHHLLDSLAAVKPLQRYLASLPHGQRERLLDVGSGGGLPGVVFAICCPQLDVSCVDTVAKKAAFINQAAATLRLPNLHGLHARVETLTQKFDVVSCRAFASLVDFTHWSRDTLAEHGIWFAMKGKRPDEEMAALGHDVDVFHVEQLQVPALDADRCIVWMRPVA</sequence>
<feature type="binding site" evidence="6">
    <location>
        <position position="92"/>
    </location>
    <ligand>
        <name>S-adenosyl-L-methionine</name>
        <dbReference type="ChEBI" id="CHEBI:59789"/>
    </ligand>
</feature>
<evidence type="ECO:0000256" key="2">
    <source>
        <dbReference type="ARBA" id="ARBA00022552"/>
    </source>
</evidence>
<dbReference type="AlphaFoldDB" id="A0A7H0GG58"/>
<dbReference type="EMBL" id="CP060783">
    <property type="protein sequence ID" value="QNP47274.1"/>
    <property type="molecule type" value="Genomic_DNA"/>
</dbReference>
<keyword evidence="3 6" id="KW-0489">Methyltransferase</keyword>
<comment type="catalytic activity">
    <reaction evidence="6">
        <text>guanosine(527) in 16S rRNA + S-adenosyl-L-methionine = N(7)-methylguanosine(527) in 16S rRNA + S-adenosyl-L-homocysteine</text>
        <dbReference type="Rhea" id="RHEA:42732"/>
        <dbReference type="Rhea" id="RHEA-COMP:10209"/>
        <dbReference type="Rhea" id="RHEA-COMP:10210"/>
        <dbReference type="ChEBI" id="CHEBI:57856"/>
        <dbReference type="ChEBI" id="CHEBI:59789"/>
        <dbReference type="ChEBI" id="CHEBI:74269"/>
        <dbReference type="ChEBI" id="CHEBI:74480"/>
        <dbReference type="EC" id="2.1.1.170"/>
    </reaction>
</comment>
<dbReference type="CDD" id="cd02440">
    <property type="entry name" value="AdoMet_MTases"/>
    <property type="match status" value="1"/>
</dbReference>